<evidence type="ECO:0000313" key="2">
    <source>
        <dbReference type="Ensembl" id="ENSONIP00000048641.1"/>
    </source>
</evidence>
<dbReference type="Ensembl" id="ENSONIT00000035093.1">
    <property type="protein sequence ID" value="ENSONIP00000048641.1"/>
    <property type="gene ID" value="ENSONIG00000037063.1"/>
</dbReference>
<evidence type="ECO:0000256" key="1">
    <source>
        <dbReference type="SAM" id="Phobius"/>
    </source>
</evidence>
<feature type="transmembrane region" description="Helical" evidence="1">
    <location>
        <begin position="60"/>
        <end position="76"/>
    </location>
</feature>
<accession>A0A669CMQ9</accession>
<dbReference type="OMA" id="GYTIQEQ"/>
<keyword evidence="1" id="KW-1133">Transmembrane helix</keyword>
<reference evidence="2" key="2">
    <citation type="submission" date="2025-08" db="UniProtKB">
        <authorList>
            <consortium name="Ensembl"/>
        </authorList>
    </citation>
    <scope>IDENTIFICATION</scope>
</reference>
<keyword evidence="3" id="KW-1185">Reference proteome</keyword>
<evidence type="ECO:0000313" key="3">
    <source>
        <dbReference type="Proteomes" id="UP000005207"/>
    </source>
</evidence>
<name>A0A669CMQ9_ORENI</name>
<reference evidence="3" key="1">
    <citation type="submission" date="2012-01" db="EMBL/GenBank/DDBJ databases">
        <title>The Genome Sequence of Oreochromis niloticus (Nile Tilapia).</title>
        <authorList>
            <consortium name="Broad Institute Genome Assembly Team"/>
            <consortium name="Broad Institute Sequencing Platform"/>
            <person name="Di Palma F."/>
            <person name="Johnson J."/>
            <person name="Lander E.S."/>
            <person name="Lindblad-Toh K."/>
        </authorList>
    </citation>
    <scope>NUCLEOTIDE SEQUENCE [LARGE SCALE GENOMIC DNA]</scope>
</reference>
<organism evidence="2 3">
    <name type="scientific">Oreochromis niloticus</name>
    <name type="common">Nile tilapia</name>
    <name type="synonym">Tilapia nilotica</name>
    <dbReference type="NCBI Taxonomy" id="8128"/>
    <lineage>
        <taxon>Eukaryota</taxon>
        <taxon>Metazoa</taxon>
        <taxon>Chordata</taxon>
        <taxon>Craniata</taxon>
        <taxon>Vertebrata</taxon>
        <taxon>Euteleostomi</taxon>
        <taxon>Actinopterygii</taxon>
        <taxon>Neopterygii</taxon>
        <taxon>Teleostei</taxon>
        <taxon>Neoteleostei</taxon>
        <taxon>Acanthomorphata</taxon>
        <taxon>Ovalentaria</taxon>
        <taxon>Cichlomorphae</taxon>
        <taxon>Cichliformes</taxon>
        <taxon>Cichlidae</taxon>
        <taxon>African cichlids</taxon>
        <taxon>Pseudocrenilabrinae</taxon>
        <taxon>Oreochromini</taxon>
        <taxon>Oreochromis</taxon>
    </lineage>
</organism>
<keyword evidence="1" id="KW-0472">Membrane</keyword>
<dbReference type="GeneTree" id="ENSGT01030000234788"/>
<dbReference type="Proteomes" id="UP000005207">
    <property type="component" value="Linkage group LG2"/>
</dbReference>
<keyword evidence="1" id="KW-0812">Transmembrane</keyword>
<protein>
    <submittedName>
        <fullName evidence="2">Uncharacterized protein</fullName>
    </submittedName>
</protein>
<dbReference type="InParanoid" id="A0A669CMQ9"/>
<gene>
    <name evidence="2" type="primary">lg2h3orf85</name>
</gene>
<sequence>MLTQSDRPGLMLEFFHSLLVSGIKEKIYEGKCCSLFLMDFELKPKHSHIQTNDTFADMKFVILLAVLSGVFAAPFLKEEEAKRFIRLKRQAGYWDPNYSQNQWGYTVQEQANEYWTAIRTDAQYYMDMSNLMFDRSVATENNRMYMEMLRNARAHLDSLTGRNG</sequence>
<dbReference type="AlphaFoldDB" id="A0A669CMQ9"/>
<proteinExistence type="predicted"/>
<reference evidence="2" key="3">
    <citation type="submission" date="2025-09" db="UniProtKB">
        <authorList>
            <consortium name="Ensembl"/>
        </authorList>
    </citation>
    <scope>IDENTIFICATION</scope>
</reference>